<reference evidence="2 3" key="3">
    <citation type="submission" date="2020-02" db="EMBL/GenBank/DDBJ databases">
        <title>Flavobacterium profundi sp. nov., isolated from a deep-sea seamount.</title>
        <authorList>
            <person name="Zhang D.-C."/>
        </authorList>
    </citation>
    <scope>NUCLEOTIDE SEQUENCE [LARGE SCALE GENOMIC DNA]</scope>
    <source>
        <strain evidence="2 3">EC11</strain>
    </source>
</reference>
<reference evidence="3" key="1">
    <citation type="submission" date="2019-05" db="EMBL/GenBank/DDBJ databases">
        <title>Flavobacterium profundi sp. nov., isolated from a deep-sea seamount.</title>
        <authorList>
            <person name="Zhang D.-C."/>
        </authorList>
    </citation>
    <scope>NUCLEOTIDE SEQUENCE [LARGE SCALE GENOMIC DNA]</scope>
    <source>
        <strain evidence="3">EC11</strain>
    </source>
</reference>
<evidence type="ECO:0000313" key="3">
    <source>
        <dbReference type="Proteomes" id="UP000817854"/>
    </source>
</evidence>
<name>A0ABX0IW40_9FLAO</name>
<evidence type="ECO:0000313" key="2">
    <source>
        <dbReference type="EMBL" id="NHN27678.1"/>
    </source>
</evidence>
<dbReference type="RefSeq" id="WP_140964189.1">
    <property type="nucleotide sequence ID" value="NZ_VEVQ02000016.1"/>
</dbReference>
<gene>
    <name evidence="2" type="ORF">FIA58_018510</name>
</gene>
<dbReference type="Proteomes" id="UP000817854">
    <property type="component" value="Unassembled WGS sequence"/>
</dbReference>
<reference evidence="2 3" key="2">
    <citation type="submission" date="2019-05" db="EMBL/GenBank/DDBJ databases">
        <authorList>
            <person name="Lianzixin W."/>
        </authorList>
    </citation>
    <scope>NUCLEOTIDE SEQUENCE [LARGE SCALE GENOMIC DNA]</scope>
    <source>
        <strain evidence="2 3">EC11</strain>
    </source>
</reference>
<protein>
    <recommendedName>
        <fullName evidence="4">C1q domain-containing protein</fullName>
    </recommendedName>
</protein>
<comment type="caution">
    <text evidence="2">The sequence shown here is derived from an EMBL/GenBank/DDBJ whole genome shotgun (WGS) entry which is preliminary data.</text>
</comment>
<feature type="chain" id="PRO_5046482133" description="C1q domain-containing protein" evidence="1">
    <location>
        <begin position="20"/>
        <end position="233"/>
    </location>
</feature>
<evidence type="ECO:0008006" key="4">
    <source>
        <dbReference type="Google" id="ProtNLM"/>
    </source>
</evidence>
<accession>A0ABX0IW40</accession>
<evidence type="ECO:0000256" key="1">
    <source>
        <dbReference type="SAM" id="SignalP"/>
    </source>
</evidence>
<keyword evidence="1" id="KW-0732">Signal</keyword>
<sequence length="233" mass="25042">MIKNTAILLITFHSFLLNAQVGIGTTSPSPSSMLELNSTTQTFVPPRMTNTQMQAITTPLIGSVVYNTSDDALYMRTNLGWENISRTSNPTISLNKNFPGVDTAISTSDNNYTNFPLNTSEITSITSSVFTVIGNGQIRINEAGTFIMNAAFSVENVPIGNRKFVIGIYKNGTLIGYPTRGTIVLSATDTWGSSGTLVDNFAAGDIVTFKYVLNNSGTALDALNFNIGMAKLK</sequence>
<dbReference type="EMBL" id="VEVQ02000016">
    <property type="protein sequence ID" value="NHN27678.1"/>
    <property type="molecule type" value="Genomic_DNA"/>
</dbReference>
<feature type="signal peptide" evidence="1">
    <location>
        <begin position="1"/>
        <end position="19"/>
    </location>
</feature>
<organism evidence="2 3">
    <name type="scientific">Flavobacterium jejuense</name>
    <dbReference type="NCBI Taxonomy" id="1544455"/>
    <lineage>
        <taxon>Bacteria</taxon>
        <taxon>Pseudomonadati</taxon>
        <taxon>Bacteroidota</taxon>
        <taxon>Flavobacteriia</taxon>
        <taxon>Flavobacteriales</taxon>
        <taxon>Flavobacteriaceae</taxon>
        <taxon>Flavobacterium</taxon>
    </lineage>
</organism>
<keyword evidence="3" id="KW-1185">Reference proteome</keyword>
<proteinExistence type="predicted"/>